<keyword evidence="1" id="KW-0472">Membrane</keyword>
<name>A0A937CKV6_9HYPH</name>
<dbReference type="Gene3D" id="3.40.50.1820">
    <property type="entry name" value="alpha/beta hydrolase"/>
    <property type="match status" value="1"/>
</dbReference>
<dbReference type="InterPro" id="IPR029058">
    <property type="entry name" value="AB_hydrolase_fold"/>
</dbReference>
<keyword evidence="4" id="KW-1185">Reference proteome</keyword>
<gene>
    <name evidence="3" type="ORF">JJB09_02535</name>
</gene>
<organism evidence="3 4">
    <name type="scientific">Rhizobium setariae</name>
    <dbReference type="NCBI Taxonomy" id="2801340"/>
    <lineage>
        <taxon>Bacteria</taxon>
        <taxon>Pseudomonadati</taxon>
        <taxon>Pseudomonadota</taxon>
        <taxon>Alphaproteobacteria</taxon>
        <taxon>Hyphomicrobiales</taxon>
        <taxon>Rhizobiaceae</taxon>
        <taxon>Rhizobium/Agrobacterium group</taxon>
        <taxon>Rhizobium</taxon>
    </lineage>
</organism>
<reference evidence="3" key="1">
    <citation type="submission" date="2021-01" db="EMBL/GenBank/DDBJ databases">
        <title>Rhizobium sp. strain KVB221 16S ribosomal RNA gene Genome sequencing and assembly.</title>
        <authorList>
            <person name="Kang M."/>
        </authorList>
    </citation>
    <scope>NUCLEOTIDE SEQUENCE</scope>
    <source>
        <strain evidence="3">KVB221</strain>
    </source>
</reference>
<keyword evidence="1" id="KW-0812">Transmembrane</keyword>
<dbReference type="Proteomes" id="UP000633219">
    <property type="component" value="Unassembled WGS sequence"/>
</dbReference>
<evidence type="ECO:0000259" key="2">
    <source>
        <dbReference type="Pfam" id="PF00561"/>
    </source>
</evidence>
<dbReference type="InterPro" id="IPR050471">
    <property type="entry name" value="AB_hydrolase"/>
</dbReference>
<dbReference type="PANTHER" id="PTHR43433:SF5">
    <property type="entry name" value="AB HYDROLASE-1 DOMAIN-CONTAINING PROTEIN"/>
    <property type="match status" value="1"/>
</dbReference>
<evidence type="ECO:0000256" key="1">
    <source>
        <dbReference type="SAM" id="Phobius"/>
    </source>
</evidence>
<protein>
    <submittedName>
        <fullName evidence="3">Alpha/beta hydrolase</fullName>
    </submittedName>
</protein>
<dbReference type="GO" id="GO:0016787">
    <property type="term" value="F:hydrolase activity"/>
    <property type="evidence" value="ECO:0007669"/>
    <property type="project" value="UniProtKB-KW"/>
</dbReference>
<dbReference type="AlphaFoldDB" id="A0A937CKV6"/>
<feature type="domain" description="AB hydrolase-1" evidence="2">
    <location>
        <begin position="106"/>
        <end position="328"/>
    </location>
</feature>
<dbReference type="Pfam" id="PF00561">
    <property type="entry name" value="Abhydrolase_1"/>
    <property type="match status" value="1"/>
</dbReference>
<accession>A0A937CKV6</accession>
<comment type="caution">
    <text evidence="3">The sequence shown here is derived from an EMBL/GenBank/DDBJ whole genome shotgun (WGS) entry which is preliminary data.</text>
</comment>
<dbReference type="InterPro" id="IPR000073">
    <property type="entry name" value="AB_hydrolase_1"/>
</dbReference>
<dbReference type="PANTHER" id="PTHR43433">
    <property type="entry name" value="HYDROLASE, ALPHA/BETA FOLD FAMILY PROTEIN"/>
    <property type="match status" value="1"/>
</dbReference>
<keyword evidence="1" id="KW-1133">Transmembrane helix</keyword>
<sequence length="347" mass="36716">MESATDDEGAVSALHAWTKYRRSTGRRYCSRRYYSHGELTDDPKPLARNKETIVKPTKHLALIALFVAGLVSSTFATLAHAQTVETGLVKLADSNIEYFSRGAGEAIVLLPGGTLTVGYLDGLADELAKAGYRVVGINFRGSGRSTGSSEGVTLQTMADDVAGVIKALNLAPAHVAGNDFGNRVARMLAASHPDLTRSVILLAAGGKIQPKPAAFLALEVIFTPTSTDAEILAQMPYFVSNPADSAKIWAIFKLSRAPGAASIEKAASESTPLSAWWAPPGDTKYLILQGAEDQIAPPENGVELQKELGDRATLVNVQGAAHFLPLEQPGTTAAHVIDFIRALGSKP</sequence>
<dbReference type="PRINTS" id="PR00111">
    <property type="entry name" value="ABHYDROLASE"/>
</dbReference>
<evidence type="ECO:0000313" key="3">
    <source>
        <dbReference type="EMBL" id="MBL0370896.1"/>
    </source>
</evidence>
<proteinExistence type="predicted"/>
<dbReference type="RefSeq" id="WP_201652554.1">
    <property type="nucleotide sequence ID" value="NZ_JAEQNC010000001.1"/>
</dbReference>
<feature type="transmembrane region" description="Helical" evidence="1">
    <location>
        <begin position="60"/>
        <end position="81"/>
    </location>
</feature>
<evidence type="ECO:0000313" key="4">
    <source>
        <dbReference type="Proteomes" id="UP000633219"/>
    </source>
</evidence>
<dbReference type="EMBL" id="JAEQNC010000001">
    <property type="protein sequence ID" value="MBL0370896.1"/>
    <property type="molecule type" value="Genomic_DNA"/>
</dbReference>
<keyword evidence="3" id="KW-0378">Hydrolase</keyword>
<dbReference type="SUPFAM" id="SSF53474">
    <property type="entry name" value="alpha/beta-Hydrolases"/>
    <property type="match status" value="1"/>
</dbReference>